<feature type="transmembrane region" description="Helical" evidence="3">
    <location>
        <begin position="244"/>
        <end position="267"/>
    </location>
</feature>
<evidence type="ECO:0000256" key="3">
    <source>
        <dbReference type="SAM" id="Phobius"/>
    </source>
</evidence>
<feature type="coiled-coil region" evidence="1">
    <location>
        <begin position="214"/>
        <end position="241"/>
    </location>
</feature>
<evidence type="ECO:0000256" key="1">
    <source>
        <dbReference type="SAM" id="Coils"/>
    </source>
</evidence>
<evidence type="ECO:0000256" key="2">
    <source>
        <dbReference type="SAM" id="MobiDB-lite"/>
    </source>
</evidence>
<keyword evidence="1" id="KW-0175">Coiled coil</keyword>
<evidence type="ECO:0000313" key="4">
    <source>
        <dbReference type="EMBL" id="SIR27063.1"/>
    </source>
</evidence>
<proteinExistence type="predicted"/>
<name>A0A1N6ZJP2_9PSED</name>
<protein>
    <submittedName>
        <fullName evidence="4">Uncharacterized protein</fullName>
    </submittedName>
</protein>
<dbReference type="AlphaFoldDB" id="A0A1N6ZJP2"/>
<keyword evidence="3" id="KW-1133">Transmembrane helix</keyword>
<accession>A0A1N6ZJP2</accession>
<organism evidence="4 5">
    <name type="scientific">Pseudomonas flexibilis</name>
    <dbReference type="NCBI Taxonomy" id="706570"/>
    <lineage>
        <taxon>Bacteria</taxon>
        <taxon>Pseudomonadati</taxon>
        <taxon>Pseudomonadota</taxon>
        <taxon>Gammaproteobacteria</taxon>
        <taxon>Pseudomonadales</taxon>
        <taxon>Pseudomonadaceae</taxon>
        <taxon>Pseudomonas</taxon>
    </lineage>
</organism>
<keyword evidence="3" id="KW-0812">Transmembrane</keyword>
<dbReference type="Proteomes" id="UP000186079">
    <property type="component" value="Unassembled WGS sequence"/>
</dbReference>
<evidence type="ECO:0000313" key="5">
    <source>
        <dbReference type="Proteomes" id="UP000186079"/>
    </source>
</evidence>
<reference evidence="4 5" key="1">
    <citation type="submission" date="2017-01" db="EMBL/GenBank/DDBJ databases">
        <authorList>
            <person name="Mah S.A."/>
            <person name="Swanson W.J."/>
            <person name="Moy G.W."/>
            <person name="Vacquier V.D."/>
        </authorList>
    </citation>
    <scope>NUCLEOTIDE SEQUENCE [LARGE SCALE GENOMIC DNA]</scope>
    <source>
        <strain evidence="4 5">ATCC 29606</strain>
    </source>
</reference>
<dbReference type="EMBL" id="FTMC01000018">
    <property type="protein sequence ID" value="SIR27063.1"/>
    <property type="molecule type" value="Genomic_DNA"/>
</dbReference>
<sequence>MGTAMTDTHTPEQPEQQAAAPAEPDAQAPQGHPWELLAPEPYCLLRLYPQPFDRATGARPLRFAQFSRIERHSQKESLLRLSVELPGQSLKKDQNRLDVWLDHQQKEMRFEPLQIDPPNRGLGRFLLAQAIEWAQQKWSHYAVKSGDLPYRNMLSEDARLRRDHALRQQGFEVLYPDEGQLRATYGAKRVSELEAEWNPDKVQVLDELDCAAMLEQADTQLRDQEALIRKHEERITWLKREDSGLRFTVTCLVAFALFQAGLLIWIATR</sequence>
<keyword evidence="3" id="KW-0472">Membrane</keyword>
<feature type="region of interest" description="Disordered" evidence="2">
    <location>
        <begin position="1"/>
        <end position="33"/>
    </location>
</feature>
<gene>
    <name evidence="4" type="ORF">SAMN05421672_11856</name>
</gene>
<feature type="compositionally biased region" description="Low complexity" evidence="2">
    <location>
        <begin position="11"/>
        <end position="30"/>
    </location>
</feature>